<keyword evidence="3" id="KW-1185">Reference proteome</keyword>
<evidence type="ECO:0000313" key="3">
    <source>
        <dbReference type="Proteomes" id="UP001465668"/>
    </source>
</evidence>
<feature type="region of interest" description="Disordered" evidence="1">
    <location>
        <begin position="417"/>
        <end position="445"/>
    </location>
</feature>
<name>A0ABR2XIG0_9PEZI</name>
<protein>
    <recommendedName>
        <fullName evidence="4">F-box domain-containing protein</fullName>
    </recommendedName>
</protein>
<evidence type="ECO:0000313" key="2">
    <source>
        <dbReference type="EMBL" id="KAK9773455.1"/>
    </source>
</evidence>
<dbReference type="EMBL" id="JARVKM010000050">
    <property type="protein sequence ID" value="KAK9773455.1"/>
    <property type="molecule type" value="Genomic_DNA"/>
</dbReference>
<feature type="compositionally biased region" description="Acidic residues" evidence="1">
    <location>
        <begin position="802"/>
        <end position="812"/>
    </location>
</feature>
<evidence type="ECO:0008006" key="4">
    <source>
        <dbReference type="Google" id="ProtNLM"/>
    </source>
</evidence>
<accession>A0ABR2XIG0</accession>
<organism evidence="2 3">
    <name type="scientific">Seiridium cardinale</name>
    <dbReference type="NCBI Taxonomy" id="138064"/>
    <lineage>
        <taxon>Eukaryota</taxon>
        <taxon>Fungi</taxon>
        <taxon>Dikarya</taxon>
        <taxon>Ascomycota</taxon>
        <taxon>Pezizomycotina</taxon>
        <taxon>Sordariomycetes</taxon>
        <taxon>Xylariomycetidae</taxon>
        <taxon>Amphisphaeriales</taxon>
        <taxon>Sporocadaceae</taxon>
        <taxon>Seiridium</taxon>
    </lineage>
</organism>
<feature type="region of interest" description="Disordered" evidence="1">
    <location>
        <begin position="790"/>
        <end position="854"/>
    </location>
</feature>
<feature type="region of interest" description="Disordered" evidence="1">
    <location>
        <begin position="1"/>
        <end position="41"/>
    </location>
</feature>
<feature type="compositionally biased region" description="Basic residues" evidence="1">
    <location>
        <begin position="492"/>
        <end position="503"/>
    </location>
</feature>
<feature type="region of interest" description="Disordered" evidence="1">
    <location>
        <begin position="462"/>
        <end position="503"/>
    </location>
</feature>
<comment type="caution">
    <text evidence="2">The sequence shown here is derived from an EMBL/GenBank/DDBJ whole genome shotgun (WGS) entry which is preliminary data.</text>
</comment>
<gene>
    <name evidence="2" type="ORF">SCAR479_09787</name>
</gene>
<feature type="compositionally biased region" description="Polar residues" evidence="1">
    <location>
        <begin position="426"/>
        <end position="443"/>
    </location>
</feature>
<feature type="compositionally biased region" description="Acidic residues" evidence="1">
    <location>
        <begin position="824"/>
        <end position="844"/>
    </location>
</feature>
<sequence>MANSTDPGASKEHVVAHTQTEPGDPMEFMRSPSPDQVATPSSSVISTMSRLLKGKQREIRGPAGPLRFLDLPIDILRLVVKEPFFHFQIKQTNDLTTLALTCSTLYQLAVPQIYARFDIVWPDSASLPSTSKSVDALTYGLSTLCLGSKFGQRTRWLRGGAVGGNGGSGRLNDNQYAKYTRKFGLGNGPPMWVSEYNITKESGKMLGTLVSLAVAKMVNLETFVWDMPTGVLSDVFMALASLPDHSPDGRSKLEKVHIRWHENWQGPAGTASSTSSPVMAPAHPVSAPHVFPAQPVSPALQTLAMLSPPKYSESQVEYPTFSILPPVKSLTVLDIDELAYLDEISVLIERSQDSLQELRLGIHHKALSQDFANTWEGDNLRQVDFEARWPGESTIGDRRLGGVLGVVVGRIFELRQKGSSKSKQQNSGYLTPNTDDGSTNGWVQSPPGVWVNGLAADGVNIDSNVEAGDLPPPREHKRSTETSNSEVPPIHSKGRRPRKSGHLRKKRLDGKLRLQTLELERVTLSINVCCKAFDWSRLTNLTILNCNHSDALWRALRKRFQPTPPSHGSPVGTPTQYHLVLKKLHCDATTHALLSFIKETLEPNTLEVLFLQDRRRTTPPTVTIEMVFRIAVKRHHSSLKKLLLDSNEKLGREPYSPGSRWRNWVLMSEMVSYITSGRMSQLRELAVALHYRDWHLFLQRLPNIPQLRSLYVLQIQDHLNGSFEPKDLALQLVDIITLRPEVQLCYVGIRNKCFEVLECSPTHGVTDHFGSNGSAPHQAGGAISVIDLDEEDNEDGSNNNSEADETEDEDDDAGTHASSQTDHENDDDFTEVSDIESDADDFEEPEHSQSTPRLRLREILFYDDKVAVFKARHGRL</sequence>
<reference evidence="2 3" key="1">
    <citation type="submission" date="2024-02" db="EMBL/GenBank/DDBJ databases">
        <title>First draft genome assembly of two strains of Seiridium cardinale.</title>
        <authorList>
            <person name="Emiliani G."/>
            <person name="Scali E."/>
        </authorList>
    </citation>
    <scope>NUCLEOTIDE SEQUENCE [LARGE SCALE GENOMIC DNA]</scope>
    <source>
        <strain evidence="2 3">BM-138-000479</strain>
    </source>
</reference>
<dbReference type="Proteomes" id="UP001465668">
    <property type="component" value="Unassembled WGS sequence"/>
</dbReference>
<evidence type="ECO:0000256" key="1">
    <source>
        <dbReference type="SAM" id="MobiDB-lite"/>
    </source>
</evidence>
<proteinExistence type="predicted"/>